<dbReference type="Proteomes" id="UP000324222">
    <property type="component" value="Unassembled WGS sequence"/>
</dbReference>
<name>A0A5B7GSW2_PORTR</name>
<evidence type="ECO:0000313" key="1">
    <source>
        <dbReference type="EMBL" id="MPC60475.1"/>
    </source>
</evidence>
<sequence>MAGPTIYPHCGKGEQFSSEWVGLIYVPAVASTENLNQKLFEVKDKIINTDVNVHVSVWGDVLVGNDIGATSASVTRNKRKVLADMKDEIISTMVNLHANPIANENASNAKSNAAIKKEKKKNLLVVKSTDRDNK</sequence>
<protein>
    <submittedName>
        <fullName evidence="1">Uncharacterized protein</fullName>
    </submittedName>
</protein>
<dbReference type="EMBL" id="VSRR010017564">
    <property type="protein sequence ID" value="MPC60475.1"/>
    <property type="molecule type" value="Genomic_DNA"/>
</dbReference>
<proteinExistence type="predicted"/>
<organism evidence="1 2">
    <name type="scientific">Portunus trituberculatus</name>
    <name type="common">Swimming crab</name>
    <name type="synonym">Neptunus trituberculatus</name>
    <dbReference type="NCBI Taxonomy" id="210409"/>
    <lineage>
        <taxon>Eukaryota</taxon>
        <taxon>Metazoa</taxon>
        <taxon>Ecdysozoa</taxon>
        <taxon>Arthropoda</taxon>
        <taxon>Crustacea</taxon>
        <taxon>Multicrustacea</taxon>
        <taxon>Malacostraca</taxon>
        <taxon>Eumalacostraca</taxon>
        <taxon>Eucarida</taxon>
        <taxon>Decapoda</taxon>
        <taxon>Pleocyemata</taxon>
        <taxon>Brachyura</taxon>
        <taxon>Eubrachyura</taxon>
        <taxon>Portunoidea</taxon>
        <taxon>Portunidae</taxon>
        <taxon>Portuninae</taxon>
        <taxon>Portunus</taxon>
    </lineage>
</organism>
<gene>
    <name evidence="1" type="ORF">E2C01_054520</name>
</gene>
<reference evidence="1 2" key="1">
    <citation type="submission" date="2019-05" db="EMBL/GenBank/DDBJ databases">
        <title>Another draft genome of Portunus trituberculatus and its Hox gene families provides insights of decapod evolution.</title>
        <authorList>
            <person name="Jeong J.-H."/>
            <person name="Song I."/>
            <person name="Kim S."/>
            <person name="Choi T."/>
            <person name="Kim D."/>
            <person name="Ryu S."/>
            <person name="Kim W."/>
        </authorList>
    </citation>
    <scope>NUCLEOTIDE SEQUENCE [LARGE SCALE GENOMIC DNA]</scope>
    <source>
        <tissue evidence="1">Muscle</tissue>
    </source>
</reference>
<keyword evidence="2" id="KW-1185">Reference proteome</keyword>
<accession>A0A5B7GSW2</accession>
<dbReference type="AlphaFoldDB" id="A0A5B7GSW2"/>
<comment type="caution">
    <text evidence="1">The sequence shown here is derived from an EMBL/GenBank/DDBJ whole genome shotgun (WGS) entry which is preliminary data.</text>
</comment>
<evidence type="ECO:0000313" key="2">
    <source>
        <dbReference type="Proteomes" id="UP000324222"/>
    </source>
</evidence>